<name>A0A6S8Y198_9STRA</name>
<sequence length="311" mass="33761">MLVIHLLLPLVLPYRVVSIADIFPPMATSTTMPRYPIAFATTTTSTRIANMAPSMSKSTSNIQLFPATYRKMSLSAYQKRTYPLLQQSSSSSSLYSASRDDDESLSSSSPAVVKDELIRQTALGLKRLSWFSWWCQVILTTISSVTLLFAKNVRKAGAAGDGLGGLFLAGSGITLSILSIFWTWGGARLARRLVRRTQTTRISAANMTRRAVSIAVTINLVGMFVTILGAEQIVGSLAARILSSSGLSPFAATSANLVAQTIQPLDVLVVQANTNTLLSHYISLACALSLKKFISRLDPPSTEEKRRLRIK</sequence>
<evidence type="ECO:0000256" key="2">
    <source>
        <dbReference type="SAM" id="SignalP"/>
    </source>
</evidence>
<gene>
    <name evidence="3" type="ORF">DBRI1063_LOCUS25289</name>
</gene>
<feature type="transmembrane region" description="Helical" evidence="1">
    <location>
        <begin position="162"/>
        <end position="184"/>
    </location>
</feature>
<feature type="transmembrane region" description="Helical" evidence="1">
    <location>
        <begin position="211"/>
        <end position="230"/>
    </location>
</feature>
<organism evidence="3">
    <name type="scientific">Ditylum brightwellii</name>
    <dbReference type="NCBI Taxonomy" id="49249"/>
    <lineage>
        <taxon>Eukaryota</taxon>
        <taxon>Sar</taxon>
        <taxon>Stramenopiles</taxon>
        <taxon>Ochrophyta</taxon>
        <taxon>Bacillariophyta</taxon>
        <taxon>Mediophyceae</taxon>
        <taxon>Lithodesmiophycidae</taxon>
        <taxon>Lithodesmiales</taxon>
        <taxon>Lithodesmiaceae</taxon>
        <taxon>Ditylum</taxon>
    </lineage>
</organism>
<feature type="transmembrane region" description="Helical" evidence="1">
    <location>
        <begin position="131"/>
        <end position="150"/>
    </location>
</feature>
<dbReference type="Pfam" id="PF12263">
    <property type="entry name" value="DUF3611"/>
    <property type="match status" value="1"/>
</dbReference>
<dbReference type="InterPro" id="IPR022051">
    <property type="entry name" value="DUF3611"/>
</dbReference>
<reference evidence="3" key="1">
    <citation type="submission" date="2021-01" db="EMBL/GenBank/DDBJ databases">
        <authorList>
            <person name="Corre E."/>
            <person name="Pelletier E."/>
            <person name="Niang G."/>
            <person name="Scheremetjew M."/>
            <person name="Finn R."/>
            <person name="Kale V."/>
            <person name="Holt S."/>
            <person name="Cochrane G."/>
            <person name="Meng A."/>
            <person name="Brown T."/>
            <person name="Cohen L."/>
        </authorList>
    </citation>
    <scope>NUCLEOTIDE SEQUENCE</scope>
    <source>
        <strain evidence="3">Pop2</strain>
    </source>
</reference>
<keyword evidence="1" id="KW-0472">Membrane</keyword>
<evidence type="ECO:0000313" key="3">
    <source>
        <dbReference type="EMBL" id="CAD9357978.1"/>
    </source>
</evidence>
<dbReference type="PANTHER" id="PTHR34548:SF2">
    <property type="entry name" value="PROTEIN TIC 21, CHLOROPLASTIC"/>
    <property type="match status" value="1"/>
</dbReference>
<proteinExistence type="predicted"/>
<dbReference type="PANTHER" id="PTHR34548">
    <property type="entry name" value="PROTEIN TIC 21, CHLOROPLASTIC"/>
    <property type="match status" value="1"/>
</dbReference>
<accession>A0A6S8Y198</accession>
<keyword evidence="1" id="KW-1133">Transmembrane helix</keyword>
<dbReference type="AlphaFoldDB" id="A0A6S8Y198"/>
<dbReference type="EMBL" id="HBGN01039526">
    <property type="protein sequence ID" value="CAD9357978.1"/>
    <property type="molecule type" value="Transcribed_RNA"/>
</dbReference>
<feature type="chain" id="PRO_5030159483" evidence="2">
    <location>
        <begin position="19"/>
        <end position="311"/>
    </location>
</feature>
<evidence type="ECO:0000256" key="1">
    <source>
        <dbReference type="SAM" id="Phobius"/>
    </source>
</evidence>
<feature type="signal peptide" evidence="2">
    <location>
        <begin position="1"/>
        <end position="18"/>
    </location>
</feature>
<protein>
    <submittedName>
        <fullName evidence="3">Uncharacterized protein</fullName>
    </submittedName>
</protein>
<keyword evidence="1" id="KW-0812">Transmembrane</keyword>
<keyword evidence="2" id="KW-0732">Signal</keyword>